<dbReference type="OrthoDB" id="438506at2759"/>
<protein>
    <submittedName>
        <fullName evidence="2">Pentatricopeptide repeat-containing protein</fullName>
    </submittedName>
</protein>
<comment type="caution">
    <text evidence="2">The sequence shown here is derived from an EMBL/GenBank/DDBJ whole genome shotgun (WGS) entry which is preliminary data.</text>
</comment>
<dbReference type="Pfam" id="PF13812">
    <property type="entry name" value="PPR_3"/>
    <property type="match status" value="1"/>
</dbReference>
<evidence type="ECO:0000313" key="2">
    <source>
        <dbReference type="EMBL" id="OLP82253.1"/>
    </source>
</evidence>
<dbReference type="PROSITE" id="PS51257">
    <property type="entry name" value="PROKAR_LIPOPROTEIN"/>
    <property type="match status" value="1"/>
</dbReference>
<dbReference type="InterPro" id="IPR002885">
    <property type="entry name" value="PPR_rpt"/>
</dbReference>
<evidence type="ECO:0000313" key="3">
    <source>
        <dbReference type="Proteomes" id="UP000186817"/>
    </source>
</evidence>
<dbReference type="AlphaFoldDB" id="A0A1Q9CH43"/>
<gene>
    <name evidence="2" type="ORF">AK812_SmicGene37113</name>
</gene>
<dbReference type="InterPro" id="IPR011990">
    <property type="entry name" value="TPR-like_helical_dom_sf"/>
</dbReference>
<accession>A0A1Q9CH43</accession>
<sequence>MNVRARLAVLEEMNGRQITPNVIANNAAIAACAAVGQWAQAAVILYAMSSPDVVSFNSAITACEAGANWQMAACLLQDMKLKRLLPDALSHNAAQKAFKASWQWQRSLSLLKEMNELQGAKPDLITYTAAVSVCQKILAKGQAVALLDEVCMLVDSDWPWADVRPNAIEKLLICPSRTPTHRTMLHTCSARLQHVQGTAFSLLEEIPSFEDGYLEALFLCQMCVVFLDLRHICVDSNRLALAVRSLCVLIVFCRRTLLHQLLKLSGEKEISLQASRHLCGHMRAFSLVGHTNTFAKALVNAAVGPKHR</sequence>
<dbReference type="PANTHER" id="PTHR47447">
    <property type="entry name" value="OS03G0856100 PROTEIN"/>
    <property type="match status" value="1"/>
</dbReference>
<dbReference type="PANTHER" id="PTHR47447:SF17">
    <property type="entry name" value="OS12G0638900 PROTEIN"/>
    <property type="match status" value="1"/>
</dbReference>
<dbReference type="Gene3D" id="1.25.40.10">
    <property type="entry name" value="Tetratricopeptide repeat domain"/>
    <property type="match status" value="1"/>
</dbReference>
<keyword evidence="3" id="KW-1185">Reference proteome</keyword>
<evidence type="ECO:0000256" key="1">
    <source>
        <dbReference type="ARBA" id="ARBA00022737"/>
    </source>
</evidence>
<proteinExistence type="predicted"/>
<dbReference type="EMBL" id="LSRX01001211">
    <property type="protein sequence ID" value="OLP82253.1"/>
    <property type="molecule type" value="Genomic_DNA"/>
</dbReference>
<organism evidence="2 3">
    <name type="scientific">Symbiodinium microadriaticum</name>
    <name type="common">Dinoflagellate</name>
    <name type="synonym">Zooxanthella microadriatica</name>
    <dbReference type="NCBI Taxonomy" id="2951"/>
    <lineage>
        <taxon>Eukaryota</taxon>
        <taxon>Sar</taxon>
        <taxon>Alveolata</taxon>
        <taxon>Dinophyceae</taxon>
        <taxon>Suessiales</taxon>
        <taxon>Symbiodiniaceae</taxon>
        <taxon>Symbiodinium</taxon>
    </lineage>
</organism>
<reference evidence="2 3" key="1">
    <citation type="submission" date="2016-02" db="EMBL/GenBank/DDBJ databases">
        <title>Genome analysis of coral dinoflagellate symbionts highlights evolutionary adaptations to a symbiotic lifestyle.</title>
        <authorList>
            <person name="Aranda M."/>
            <person name="Li Y."/>
            <person name="Liew Y.J."/>
            <person name="Baumgarten S."/>
            <person name="Simakov O."/>
            <person name="Wilson M."/>
            <person name="Piel J."/>
            <person name="Ashoor H."/>
            <person name="Bougouffa S."/>
            <person name="Bajic V.B."/>
            <person name="Ryu T."/>
            <person name="Ravasi T."/>
            <person name="Bayer T."/>
            <person name="Micklem G."/>
            <person name="Kim H."/>
            <person name="Bhak J."/>
            <person name="Lajeunesse T.C."/>
            <person name="Voolstra C.R."/>
        </authorList>
    </citation>
    <scope>NUCLEOTIDE SEQUENCE [LARGE SCALE GENOMIC DNA]</scope>
    <source>
        <strain evidence="2 3">CCMP2467</strain>
    </source>
</reference>
<keyword evidence="1" id="KW-0677">Repeat</keyword>
<name>A0A1Q9CH43_SYMMI</name>
<dbReference type="Proteomes" id="UP000186817">
    <property type="component" value="Unassembled WGS sequence"/>
</dbReference>